<gene>
    <name evidence="12" type="ORF">GT003_18060</name>
</gene>
<keyword evidence="4 7" id="KW-0862">Zinc</keyword>
<evidence type="ECO:0000256" key="1">
    <source>
        <dbReference type="ARBA" id="ARBA00022670"/>
    </source>
</evidence>
<sequence length="426" mass="48066">MPVRARFSKKWLLLLLLYAILAAAYVWYTSPNNVPAAYKGTAADPATYFTSQQLKDSEVLNPIRNWIFFTSIPWEWLIYLFLLSGGLARYWRDALERSGLPLVIRFPLFVLLVDLASFVLYLPLRIFSYWLSKHYGITTQPAAGWIRDKLVSFGVGYLTMLAVSIVAFWILSRRGRWWLKLWLVSVPFTVFMMYVEPVIIDPLYNHFTTLSDPQLEAKILDLAAKADIPADRVYEADMSKKTNAINAYVTGIGSSLRIVLWDTTLKQLTEPEILLIMAHEMGHYAMHHLEWSAVGAVGSSLAVIWLGGGIYVWCLRRWGEGWGIRSRSDMTALPLLLLIMAVLSVVSLPVSNAVSRHAESSADAYAMKLLNTSEGEVSMQQKTGVITLSDVNPPLLVRWFRDDHPSDMERIIAAMDFAKSHGQAGS</sequence>
<protein>
    <submittedName>
        <fullName evidence="12">M48 family metalloprotease</fullName>
    </submittedName>
</protein>
<dbReference type="Proteomes" id="UP000558113">
    <property type="component" value="Unassembled WGS sequence"/>
</dbReference>
<feature type="domain" description="CAAX prenyl protease 1 N-terminal" evidence="11">
    <location>
        <begin position="78"/>
        <end position="205"/>
    </location>
</feature>
<keyword evidence="9" id="KW-1133">Transmembrane helix</keyword>
<keyword evidence="13" id="KW-1185">Reference proteome</keyword>
<evidence type="ECO:0000256" key="2">
    <source>
        <dbReference type="ARBA" id="ARBA00022723"/>
    </source>
</evidence>
<feature type="active site" description="Proton donor" evidence="6">
    <location>
        <position position="363"/>
    </location>
</feature>
<evidence type="ECO:0000256" key="9">
    <source>
        <dbReference type="SAM" id="Phobius"/>
    </source>
</evidence>
<feature type="transmembrane region" description="Helical" evidence="9">
    <location>
        <begin position="150"/>
        <end position="170"/>
    </location>
</feature>
<feature type="transmembrane region" description="Helical" evidence="9">
    <location>
        <begin position="66"/>
        <end position="87"/>
    </location>
</feature>
<keyword evidence="9" id="KW-0812">Transmembrane</keyword>
<keyword evidence="1 8" id="KW-0645">Protease</keyword>
<dbReference type="PANTHER" id="PTHR10120">
    <property type="entry name" value="CAAX PRENYL PROTEASE 1"/>
    <property type="match status" value="1"/>
</dbReference>
<dbReference type="OrthoDB" id="9781930at2"/>
<evidence type="ECO:0000259" key="10">
    <source>
        <dbReference type="Pfam" id="PF01435"/>
    </source>
</evidence>
<dbReference type="CDD" id="cd07343">
    <property type="entry name" value="M48A_Zmpste24p_like"/>
    <property type="match status" value="1"/>
</dbReference>
<evidence type="ECO:0000256" key="3">
    <source>
        <dbReference type="ARBA" id="ARBA00022801"/>
    </source>
</evidence>
<dbReference type="EMBL" id="JAAAMU010000009">
    <property type="protein sequence ID" value="NBC70909.1"/>
    <property type="molecule type" value="Genomic_DNA"/>
</dbReference>
<evidence type="ECO:0000256" key="4">
    <source>
        <dbReference type="ARBA" id="ARBA00022833"/>
    </source>
</evidence>
<keyword evidence="5 8" id="KW-0482">Metalloprotease</keyword>
<dbReference type="AlphaFoldDB" id="A0A7X5C305"/>
<keyword evidence="3 8" id="KW-0378">Hydrolase</keyword>
<feature type="binding site" evidence="7">
    <location>
        <position position="283"/>
    </location>
    <ligand>
        <name>Zn(2+)</name>
        <dbReference type="ChEBI" id="CHEBI:29105"/>
        <note>catalytic</note>
    </ligand>
</feature>
<evidence type="ECO:0000313" key="13">
    <source>
        <dbReference type="Proteomes" id="UP000558113"/>
    </source>
</evidence>
<evidence type="ECO:0000256" key="5">
    <source>
        <dbReference type="ARBA" id="ARBA00023049"/>
    </source>
</evidence>
<evidence type="ECO:0000259" key="11">
    <source>
        <dbReference type="Pfam" id="PF16491"/>
    </source>
</evidence>
<feature type="transmembrane region" description="Helical" evidence="9">
    <location>
        <begin position="177"/>
        <end position="195"/>
    </location>
</feature>
<feature type="transmembrane region" description="Helical" evidence="9">
    <location>
        <begin position="108"/>
        <end position="130"/>
    </location>
</feature>
<feature type="transmembrane region" description="Helical" evidence="9">
    <location>
        <begin position="12"/>
        <end position="28"/>
    </location>
</feature>
<proteinExistence type="inferred from homology"/>
<feature type="binding site" evidence="7">
    <location>
        <position position="279"/>
    </location>
    <ligand>
        <name>Zn(2+)</name>
        <dbReference type="ChEBI" id="CHEBI:29105"/>
        <note>catalytic</note>
    </ligand>
</feature>
<organism evidence="12 13">
    <name type="scientific">Paenibacillus sacheonensis</name>
    <dbReference type="NCBI Taxonomy" id="742054"/>
    <lineage>
        <taxon>Bacteria</taxon>
        <taxon>Bacillati</taxon>
        <taxon>Bacillota</taxon>
        <taxon>Bacilli</taxon>
        <taxon>Bacillales</taxon>
        <taxon>Paenibacillaceae</taxon>
        <taxon>Paenibacillus</taxon>
    </lineage>
</organism>
<feature type="active site" evidence="6">
    <location>
        <position position="280"/>
    </location>
</feature>
<evidence type="ECO:0000313" key="12">
    <source>
        <dbReference type="EMBL" id="NBC70909.1"/>
    </source>
</evidence>
<feature type="domain" description="Peptidase M48" evidence="10">
    <location>
        <begin position="211"/>
        <end position="413"/>
    </location>
</feature>
<dbReference type="FunFam" id="3.30.2010.10:FF:000010">
    <property type="entry name" value="M48 family peptidase"/>
    <property type="match status" value="1"/>
</dbReference>
<evidence type="ECO:0000256" key="8">
    <source>
        <dbReference type="RuleBase" id="RU003983"/>
    </source>
</evidence>
<dbReference type="Gene3D" id="3.30.2010.10">
    <property type="entry name" value="Metalloproteases ('zincins'), catalytic domain"/>
    <property type="match status" value="1"/>
</dbReference>
<dbReference type="InterPro" id="IPR032456">
    <property type="entry name" value="Peptidase_M48_N"/>
</dbReference>
<evidence type="ECO:0000256" key="6">
    <source>
        <dbReference type="PIRSR" id="PIRSR627057-1"/>
    </source>
</evidence>
<comment type="similarity">
    <text evidence="8">Belongs to the peptidase M48 family.</text>
</comment>
<comment type="cofactor">
    <cofactor evidence="7 8">
        <name>Zn(2+)</name>
        <dbReference type="ChEBI" id="CHEBI:29105"/>
    </cofactor>
    <text evidence="7 8">Binds 1 zinc ion per subunit.</text>
</comment>
<dbReference type="InterPro" id="IPR027057">
    <property type="entry name" value="CAXX_Prtase_1"/>
</dbReference>
<keyword evidence="9" id="KW-0472">Membrane</keyword>
<accession>A0A7X5C305</accession>
<comment type="caution">
    <text evidence="12">The sequence shown here is derived from an EMBL/GenBank/DDBJ whole genome shotgun (WGS) entry which is preliminary data.</text>
</comment>
<name>A0A7X5C305_9BACL</name>
<dbReference type="RefSeq" id="WP_161700337.1">
    <property type="nucleotide sequence ID" value="NZ_JAAAMU010000009.1"/>
</dbReference>
<dbReference type="InterPro" id="IPR001915">
    <property type="entry name" value="Peptidase_M48"/>
</dbReference>
<feature type="transmembrane region" description="Helical" evidence="9">
    <location>
        <begin position="291"/>
        <end position="314"/>
    </location>
</feature>
<dbReference type="GO" id="GO:0004222">
    <property type="term" value="F:metalloendopeptidase activity"/>
    <property type="evidence" value="ECO:0007669"/>
    <property type="project" value="InterPro"/>
</dbReference>
<evidence type="ECO:0000256" key="7">
    <source>
        <dbReference type="PIRSR" id="PIRSR627057-2"/>
    </source>
</evidence>
<dbReference type="Pfam" id="PF01435">
    <property type="entry name" value="Peptidase_M48"/>
    <property type="match status" value="1"/>
</dbReference>
<reference evidence="12 13" key="1">
    <citation type="submission" date="2020-01" db="EMBL/GenBank/DDBJ databases">
        <title>Paenibacillus soybeanensis sp. nov. isolated from the nodules of soybean (Glycine max(L.) Merr).</title>
        <authorList>
            <person name="Wang H."/>
        </authorList>
    </citation>
    <scope>NUCLEOTIDE SEQUENCE [LARGE SCALE GENOMIC DNA]</scope>
    <source>
        <strain evidence="12 13">DSM 23054</strain>
    </source>
</reference>
<feature type="transmembrane region" description="Helical" evidence="9">
    <location>
        <begin position="335"/>
        <end position="354"/>
    </location>
</feature>
<keyword evidence="2 7" id="KW-0479">Metal-binding</keyword>
<dbReference type="GO" id="GO:0046872">
    <property type="term" value="F:metal ion binding"/>
    <property type="evidence" value="ECO:0007669"/>
    <property type="project" value="UniProtKB-KW"/>
</dbReference>
<dbReference type="GO" id="GO:0071586">
    <property type="term" value="P:CAAX-box protein processing"/>
    <property type="evidence" value="ECO:0007669"/>
    <property type="project" value="InterPro"/>
</dbReference>
<feature type="binding site" evidence="7">
    <location>
        <position position="359"/>
    </location>
    <ligand>
        <name>Zn(2+)</name>
        <dbReference type="ChEBI" id="CHEBI:29105"/>
        <note>catalytic</note>
    </ligand>
</feature>
<dbReference type="Pfam" id="PF16491">
    <property type="entry name" value="Peptidase_M48_N"/>
    <property type="match status" value="1"/>
</dbReference>